<dbReference type="Proteomes" id="UP000815325">
    <property type="component" value="Unassembled WGS sequence"/>
</dbReference>
<feature type="non-terminal residue" evidence="4">
    <location>
        <position position="231"/>
    </location>
</feature>
<name>A0ABQ7G6E4_DUNSA</name>
<evidence type="ECO:0000313" key="5">
    <source>
        <dbReference type="Proteomes" id="UP000815325"/>
    </source>
</evidence>
<keyword evidence="3" id="KW-0378">Hydrolase</keyword>
<keyword evidence="5" id="KW-1185">Reference proteome</keyword>
<evidence type="ECO:0000256" key="1">
    <source>
        <dbReference type="ARBA" id="ARBA00010541"/>
    </source>
</evidence>
<dbReference type="Gene3D" id="2.40.10.10">
    <property type="entry name" value="Trypsin-like serine proteases"/>
    <property type="match status" value="1"/>
</dbReference>
<gene>
    <name evidence="4" type="ORF">DUNSADRAFT_14935</name>
</gene>
<dbReference type="EMBL" id="MU070071">
    <property type="protein sequence ID" value="KAF5830180.1"/>
    <property type="molecule type" value="Genomic_DNA"/>
</dbReference>
<dbReference type="InterPro" id="IPR051201">
    <property type="entry name" value="Chloro_Bact_Ser_Proteases"/>
</dbReference>
<dbReference type="PANTHER" id="PTHR43343:SF3">
    <property type="entry name" value="PROTEASE DO-LIKE 8, CHLOROPLASTIC"/>
    <property type="match status" value="1"/>
</dbReference>
<dbReference type="SUPFAM" id="SSF50494">
    <property type="entry name" value="Trypsin-like serine proteases"/>
    <property type="match status" value="1"/>
</dbReference>
<dbReference type="InterPro" id="IPR009003">
    <property type="entry name" value="Peptidase_S1_PA"/>
</dbReference>
<dbReference type="InterPro" id="IPR043504">
    <property type="entry name" value="Peptidase_S1_PA_chymotrypsin"/>
</dbReference>
<proteinExistence type="inferred from homology"/>
<sequence length="231" mass="24847">MHPANALHHQKTVVHCMAPRWQKKRGCLEYSTNRQHWHSVASCRARAGAYGSPRQPLAKQFNEACTQPAGTRVCDNYLSATTSSRRSLLLGTAFIADSVLLTRRPSDASASIVDEDVATRIFDSARTSVVSVATSRNGENLGTGSGLVWTQDGFIVTNFHVVSKVDKSSDVLTVVIQNQDGSTRSLPARVVGTDTMNDLAVSGACLQDGRIEGLQDGSEWIVGTGTMNDLA</sequence>
<dbReference type="PANTHER" id="PTHR43343">
    <property type="entry name" value="PEPTIDASE S12"/>
    <property type="match status" value="1"/>
</dbReference>
<comment type="similarity">
    <text evidence="1">Belongs to the peptidase S1C family.</text>
</comment>
<evidence type="ECO:0000256" key="2">
    <source>
        <dbReference type="ARBA" id="ARBA00022670"/>
    </source>
</evidence>
<evidence type="ECO:0000313" key="4">
    <source>
        <dbReference type="EMBL" id="KAF5830180.1"/>
    </source>
</evidence>
<comment type="caution">
    <text evidence="4">The sequence shown here is derived from an EMBL/GenBank/DDBJ whole genome shotgun (WGS) entry which is preliminary data.</text>
</comment>
<protein>
    <submittedName>
        <fullName evidence="4">Uncharacterized protein</fullName>
    </submittedName>
</protein>
<evidence type="ECO:0000256" key="3">
    <source>
        <dbReference type="ARBA" id="ARBA00022801"/>
    </source>
</evidence>
<dbReference type="Pfam" id="PF13365">
    <property type="entry name" value="Trypsin_2"/>
    <property type="match status" value="1"/>
</dbReference>
<keyword evidence="2" id="KW-0645">Protease</keyword>
<organism evidence="4 5">
    <name type="scientific">Dunaliella salina</name>
    <name type="common">Green alga</name>
    <name type="synonym">Protococcus salinus</name>
    <dbReference type="NCBI Taxonomy" id="3046"/>
    <lineage>
        <taxon>Eukaryota</taxon>
        <taxon>Viridiplantae</taxon>
        <taxon>Chlorophyta</taxon>
        <taxon>core chlorophytes</taxon>
        <taxon>Chlorophyceae</taxon>
        <taxon>CS clade</taxon>
        <taxon>Chlamydomonadales</taxon>
        <taxon>Dunaliellaceae</taxon>
        <taxon>Dunaliella</taxon>
    </lineage>
</organism>
<accession>A0ABQ7G6E4</accession>
<reference evidence="4" key="1">
    <citation type="submission" date="2017-08" db="EMBL/GenBank/DDBJ databases">
        <authorList>
            <person name="Polle J.E."/>
            <person name="Barry K."/>
            <person name="Cushman J."/>
            <person name="Schmutz J."/>
            <person name="Tran D."/>
            <person name="Hathwaick L.T."/>
            <person name="Yim W.C."/>
            <person name="Jenkins J."/>
            <person name="Mckie-Krisberg Z.M."/>
            <person name="Prochnik S."/>
            <person name="Lindquist E."/>
            <person name="Dockter R.B."/>
            <person name="Adam C."/>
            <person name="Molina H."/>
            <person name="Bunkerborg J."/>
            <person name="Jin E."/>
            <person name="Buchheim M."/>
            <person name="Magnuson J."/>
        </authorList>
    </citation>
    <scope>NUCLEOTIDE SEQUENCE</scope>
    <source>
        <strain evidence="4">CCAP 19/18</strain>
    </source>
</reference>